<name>F0WN87_9STRA</name>
<evidence type="ECO:0000313" key="1">
    <source>
        <dbReference type="EMBL" id="CCA22776.1"/>
    </source>
</evidence>
<protein>
    <submittedName>
        <fullName evidence="1">AlNc14C167G7919 protein</fullName>
    </submittedName>
</protein>
<reference evidence="1" key="1">
    <citation type="journal article" date="2011" name="PLoS Biol.">
        <title>Gene gain and loss during evolution of obligate parasitism in the white rust pathogen of Arabidopsis thaliana.</title>
        <authorList>
            <person name="Kemen E."/>
            <person name="Gardiner A."/>
            <person name="Schultz-Larsen T."/>
            <person name="Kemen A.C."/>
            <person name="Balmuth A.L."/>
            <person name="Robert-Seilaniantz A."/>
            <person name="Bailey K."/>
            <person name="Holub E."/>
            <person name="Studholme D.J."/>
            <person name="Maclean D."/>
            <person name="Jones J.D."/>
        </authorList>
    </citation>
    <scope>NUCLEOTIDE SEQUENCE</scope>
</reference>
<dbReference type="HOGENOM" id="CLU_3128220_0_0_1"/>
<dbReference type="AlphaFoldDB" id="F0WN87"/>
<dbReference type="EMBL" id="FR824212">
    <property type="protein sequence ID" value="CCA22776.1"/>
    <property type="molecule type" value="Genomic_DNA"/>
</dbReference>
<proteinExistence type="predicted"/>
<reference evidence="1" key="2">
    <citation type="submission" date="2011-02" db="EMBL/GenBank/DDBJ databases">
        <authorList>
            <person name="MacLean D."/>
        </authorList>
    </citation>
    <scope>NUCLEOTIDE SEQUENCE</scope>
</reference>
<organism evidence="1">
    <name type="scientific">Albugo laibachii Nc14</name>
    <dbReference type="NCBI Taxonomy" id="890382"/>
    <lineage>
        <taxon>Eukaryota</taxon>
        <taxon>Sar</taxon>
        <taxon>Stramenopiles</taxon>
        <taxon>Oomycota</taxon>
        <taxon>Peronosporomycetes</taxon>
        <taxon>Albuginales</taxon>
        <taxon>Albuginaceae</taxon>
        <taxon>Albugo</taxon>
    </lineage>
</organism>
<sequence>MTDCDRFGHNVQQLKADTKRNREGEIRKLNETEHEERDGNYIVLIRFLGR</sequence>
<accession>F0WN87</accession>
<gene>
    <name evidence="1" type="primary">AlNc14C167G7919</name>
    <name evidence="1" type="ORF">ALNC14_089190</name>
</gene>